<feature type="domain" description="Aminoglycoside phosphotransferase" evidence="1">
    <location>
        <begin position="64"/>
        <end position="228"/>
    </location>
</feature>
<comment type="caution">
    <text evidence="2">The sequence shown here is derived from an EMBL/GenBank/DDBJ whole genome shotgun (WGS) entry which is preliminary data.</text>
</comment>
<dbReference type="STRING" id="410332.SAMN04488550_4449"/>
<dbReference type="RefSeq" id="WP_008380408.1">
    <property type="nucleotide sequence ID" value="NZ_BAOP01000025.1"/>
</dbReference>
<dbReference type="NCBIfam" id="NF038156">
    <property type="entry name" value="lant_syn_V_LxmK"/>
    <property type="match status" value="1"/>
</dbReference>
<evidence type="ECO:0000313" key="3">
    <source>
        <dbReference type="Proteomes" id="UP000035009"/>
    </source>
</evidence>
<dbReference type="Gene3D" id="3.90.1200.10">
    <property type="match status" value="1"/>
</dbReference>
<dbReference type="InterPro" id="IPR011009">
    <property type="entry name" value="Kinase-like_dom_sf"/>
</dbReference>
<gene>
    <name evidence="2" type="ORF">GM1_025_00460</name>
</gene>
<proteinExistence type="predicted"/>
<dbReference type="OrthoDB" id="2570531at2"/>
<sequence length="349" mass="38162">MRDLAAVDERLSALGLGAFDGAVETSLGRNKNFHGLATTGQRLFVKWFQRDPGGERFNRNHAFEATGSTVPKRPTLILDDAELGIAVYEYIEGVETATLAARENRLTPGHTATMGALVSQLHAVEPVGIGRHRCAMPPDLLFDAMPLEMFLGATGAELEMWRLMQGDPEIVEAIATLRRVEHREDYRTVVVHGDLRLDQFLINDDDVLLTDFEDVRIGDPARDLGAVVGELLYTAVIGIPGRLAEHLPYGAVVGHADILAEGSAAVEEQRPLIAGFMAAYREHGGEVDVQTGERIMRFAGWHMLDRMLVMSERANLIDAVTRGAAGIGRTILVQPSEFLDLLSESAHAH</sequence>
<keyword evidence="3" id="KW-1185">Reference proteome</keyword>
<accession>M3VBX0</accession>
<evidence type="ECO:0000313" key="2">
    <source>
        <dbReference type="EMBL" id="GAC80998.1"/>
    </source>
</evidence>
<reference evidence="2 3" key="1">
    <citation type="submission" date="2013-02" db="EMBL/GenBank/DDBJ databases">
        <title>Whole genome shotgun sequence of Gordonia malaquae NBRC 108250.</title>
        <authorList>
            <person name="Yoshida I."/>
            <person name="Hosoyama A."/>
            <person name="Tsuchikane K."/>
            <person name="Ando Y."/>
            <person name="Baba S."/>
            <person name="Ohji S."/>
            <person name="Hamada M."/>
            <person name="Tamura T."/>
            <person name="Yamazoe A."/>
            <person name="Yamazaki S."/>
            <person name="Fujita N."/>
        </authorList>
    </citation>
    <scope>NUCLEOTIDE SEQUENCE [LARGE SCALE GENOMIC DNA]</scope>
    <source>
        <strain evidence="2 3">NBRC 108250</strain>
    </source>
</reference>
<dbReference type="eggNOG" id="COG0510">
    <property type="taxonomic scope" value="Bacteria"/>
</dbReference>
<name>M3VBX0_GORML</name>
<dbReference type="InterPro" id="IPR002575">
    <property type="entry name" value="Aminoglycoside_PTrfase"/>
</dbReference>
<dbReference type="Pfam" id="PF01636">
    <property type="entry name" value="APH"/>
    <property type="match status" value="1"/>
</dbReference>
<dbReference type="EMBL" id="BAOP01000025">
    <property type="protein sequence ID" value="GAC80998.1"/>
    <property type="molecule type" value="Genomic_DNA"/>
</dbReference>
<dbReference type="Proteomes" id="UP000035009">
    <property type="component" value="Unassembled WGS sequence"/>
</dbReference>
<dbReference type="AlphaFoldDB" id="M3VBX0"/>
<dbReference type="SUPFAM" id="SSF56112">
    <property type="entry name" value="Protein kinase-like (PK-like)"/>
    <property type="match status" value="1"/>
</dbReference>
<evidence type="ECO:0000259" key="1">
    <source>
        <dbReference type="Pfam" id="PF01636"/>
    </source>
</evidence>
<organism evidence="2 3">
    <name type="scientific">Gordonia malaquae NBRC 108250</name>
    <dbReference type="NCBI Taxonomy" id="1223542"/>
    <lineage>
        <taxon>Bacteria</taxon>
        <taxon>Bacillati</taxon>
        <taxon>Actinomycetota</taxon>
        <taxon>Actinomycetes</taxon>
        <taxon>Mycobacteriales</taxon>
        <taxon>Gordoniaceae</taxon>
        <taxon>Gordonia</taxon>
    </lineage>
</organism>
<protein>
    <recommendedName>
        <fullName evidence="1">Aminoglycoside phosphotransferase domain-containing protein</fullName>
    </recommendedName>
</protein>